<accession>A0ABS0HLC4</accession>
<gene>
    <name evidence="2" type="ORF">I2488_18740</name>
</gene>
<dbReference type="Proteomes" id="UP000600799">
    <property type="component" value="Unassembled WGS sequence"/>
</dbReference>
<evidence type="ECO:0000313" key="3">
    <source>
        <dbReference type="Proteomes" id="UP000600799"/>
    </source>
</evidence>
<name>A0ABS0HLC4_9SPHN</name>
<reference evidence="2 3" key="1">
    <citation type="submission" date="2020-11" db="EMBL/GenBank/DDBJ databases">
        <title>The genome sequence of Novosphingobium sp. 1Y9A.</title>
        <authorList>
            <person name="Liu Y."/>
        </authorList>
    </citation>
    <scope>NUCLEOTIDE SEQUENCE [LARGE SCALE GENOMIC DNA]</scope>
    <source>
        <strain evidence="2 3">1Y9A</strain>
    </source>
</reference>
<protein>
    <submittedName>
        <fullName evidence="2">Glycosyltransferase family 2 protein</fullName>
    </submittedName>
</protein>
<dbReference type="RefSeq" id="WP_196277313.1">
    <property type="nucleotide sequence ID" value="NZ_JADQDC010000019.1"/>
</dbReference>
<dbReference type="SUPFAM" id="SSF53448">
    <property type="entry name" value="Nucleotide-diphospho-sugar transferases"/>
    <property type="match status" value="1"/>
</dbReference>
<evidence type="ECO:0000313" key="2">
    <source>
        <dbReference type="EMBL" id="MBF9153046.1"/>
    </source>
</evidence>
<dbReference type="PANTHER" id="PTHR43179">
    <property type="entry name" value="RHAMNOSYLTRANSFERASE WBBL"/>
    <property type="match status" value="1"/>
</dbReference>
<sequence>MLQSASDPTITNGKPGEPPLVSVMLVNWNTREMTLDCLRTVYEQTREVPFEVILVDNGSHDGSAEAIAAEFPQVVLMAETENHGFAIATNISVERARGRYVLLLNTDTLVLDGAIDKLLAFARERPEAKIWGGRTLFEDHTLNPFSCWGRVTPWSAFCQAFGLNAVFRNSELFNSESYGGWKRDYEREVDIVQGSFFLIEKAFWDELGGFDPAFFMYGEEADLCVRATRYGAAPRMTPTATIVHFGGKSATKKANKLVYILGSRNGMIERYFPQGWVGFGKAMTAAWAFTRSIAYPAASLIAPRFKESAACWKEVWRRRNEWRNGPLQRATKG</sequence>
<dbReference type="Gene3D" id="3.90.550.10">
    <property type="entry name" value="Spore Coat Polysaccharide Biosynthesis Protein SpsA, Chain A"/>
    <property type="match status" value="1"/>
</dbReference>
<dbReference type="EMBL" id="JADQDC010000019">
    <property type="protein sequence ID" value="MBF9153046.1"/>
    <property type="molecule type" value="Genomic_DNA"/>
</dbReference>
<proteinExistence type="predicted"/>
<dbReference type="InterPro" id="IPR029044">
    <property type="entry name" value="Nucleotide-diphossugar_trans"/>
</dbReference>
<keyword evidence="3" id="KW-1185">Reference proteome</keyword>
<evidence type="ECO:0000259" key="1">
    <source>
        <dbReference type="Pfam" id="PF00535"/>
    </source>
</evidence>
<comment type="caution">
    <text evidence="2">The sequence shown here is derived from an EMBL/GenBank/DDBJ whole genome shotgun (WGS) entry which is preliminary data.</text>
</comment>
<dbReference type="InterPro" id="IPR001173">
    <property type="entry name" value="Glyco_trans_2-like"/>
</dbReference>
<dbReference type="CDD" id="cd04186">
    <property type="entry name" value="GT_2_like_c"/>
    <property type="match status" value="1"/>
</dbReference>
<dbReference type="Pfam" id="PF00535">
    <property type="entry name" value="Glycos_transf_2"/>
    <property type="match status" value="1"/>
</dbReference>
<organism evidence="2 3">
    <name type="scientific">Novosphingobium jiangmenense</name>
    <dbReference type="NCBI Taxonomy" id="2791981"/>
    <lineage>
        <taxon>Bacteria</taxon>
        <taxon>Pseudomonadati</taxon>
        <taxon>Pseudomonadota</taxon>
        <taxon>Alphaproteobacteria</taxon>
        <taxon>Sphingomonadales</taxon>
        <taxon>Sphingomonadaceae</taxon>
        <taxon>Novosphingobium</taxon>
    </lineage>
</organism>
<dbReference type="PANTHER" id="PTHR43179:SF7">
    <property type="entry name" value="RHAMNOSYLTRANSFERASE WBBL"/>
    <property type="match status" value="1"/>
</dbReference>
<feature type="domain" description="Glycosyltransferase 2-like" evidence="1">
    <location>
        <begin position="22"/>
        <end position="183"/>
    </location>
</feature>